<proteinExistence type="predicted"/>
<keyword evidence="1" id="KW-0472">Membrane</keyword>
<protein>
    <recommendedName>
        <fullName evidence="4">SdpI family protein</fullName>
    </recommendedName>
</protein>
<keyword evidence="3" id="KW-1185">Reference proteome</keyword>
<accession>A0ABN6XXJ1</accession>
<dbReference type="RefSeq" id="WP_286345375.1">
    <property type="nucleotide sequence ID" value="NZ_AP027732.1"/>
</dbReference>
<evidence type="ECO:0000313" key="3">
    <source>
        <dbReference type="Proteomes" id="UP001321486"/>
    </source>
</evidence>
<gene>
    <name evidence="2" type="ORF">GCM10025867_06320</name>
</gene>
<feature type="transmembrane region" description="Helical" evidence="1">
    <location>
        <begin position="52"/>
        <end position="74"/>
    </location>
</feature>
<keyword evidence="1" id="KW-1133">Transmembrane helix</keyword>
<organism evidence="2 3">
    <name type="scientific">Frondihabitans sucicola</name>
    <dbReference type="NCBI Taxonomy" id="1268041"/>
    <lineage>
        <taxon>Bacteria</taxon>
        <taxon>Bacillati</taxon>
        <taxon>Actinomycetota</taxon>
        <taxon>Actinomycetes</taxon>
        <taxon>Micrococcales</taxon>
        <taxon>Microbacteriaceae</taxon>
        <taxon>Frondihabitans</taxon>
    </lineage>
</organism>
<dbReference type="Pfam" id="PF13630">
    <property type="entry name" value="SdpI"/>
    <property type="match status" value="1"/>
</dbReference>
<dbReference type="EMBL" id="AP027732">
    <property type="protein sequence ID" value="BDZ48391.1"/>
    <property type="molecule type" value="Genomic_DNA"/>
</dbReference>
<dbReference type="InterPro" id="IPR025962">
    <property type="entry name" value="SdpI/YhfL"/>
</dbReference>
<feature type="transmembrane region" description="Helical" evidence="1">
    <location>
        <begin position="81"/>
        <end position="98"/>
    </location>
</feature>
<reference evidence="3" key="1">
    <citation type="journal article" date="2019" name="Int. J. Syst. Evol. Microbiol.">
        <title>The Global Catalogue of Microorganisms (GCM) 10K type strain sequencing project: providing services to taxonomists for standard genome sequencing and annotation.</title>
        <authorList>
            <consortium name="The Broad Institute Genomics Platform"/>
            <consortium name="The Broad Institute Genome Sequencing Center for Infectious Disease"/>
            <person name="Wu L."/>
            <person name="Ma J."/>
        </authorList>
    </citation>
    <scope>NUCLEOTIDE SEQUENCE [LARGE SCALE GENOMIC DNA]</scope>
    <source>
        <strain evidence="3">NBRC 108728</strain>
    </source>
</reference>
<evidence type="ECO:0008006" key="4">
    <source>
        <dbReference type="Google" id="ProtNLM"/>
    </source>
</evidence>
<evidence type="ECO:0000256" key="1">
    <source>
        <dbReference type="SAM" id="Phobius"/>
    </source>
</evidence>
<name>A0ABN6XXJ1_9MICO</name>
<evidence type="ECO:0000313" key="2">
    <source>
        <dbReference type="EMBL" id="BDZ48391.1"/>
    </source>
</evidence>
<keyword evidence="1" id="KW-0812">Transmembrane</keyword>
<dbReference type="Proteomes" id="UP001321486">
    <property type="component" value="Chromosome"/>
</dbReference>
<sequence length="124" mass="12413">MIAAAVTLFAVAVVVVGTTVFAAGGVIKLNHAVGIRVHYYLASQEAWEAGHAAALLPVTIGGLIAVAGGIVGLLRPDSVGIVIVAFLLLFALMAWGILRGDRAALDAFAEASEASDASGASGTE</sequence>